<feature type="domain" description="MYND-type" evidence="8">
    <location>
        <begin position="246"/>
        <end position="286"/>
    </location>
</feature>
<dbReference type="Gene3D" id="6.10.140.2220">
    <property type="match status" value="1"/>
</dbReference>
<dbReference type="SUPFAM" id="SSF82199">
    <property type="entry name" value="SET domain"/>
    <property type="match status" value="1"/>
</dbReference>
<dbReference type="Gene3D" id="1.25.40.10">
    <property type="entry name" value="Tetratricopeptide repeat domain"/>
    <property type="match status" value="1"/>
</dbReference>
<dbReference type="PANTHER" id="PTHR46165">
    <property type="entry name" value="SET AND MYND DOMAIN-CONTAINING PROTEIN 4"/>
    <property type="match status" value="1"/>
</dbReference>
<evidence type="ECO:0000256" key="4">
    <source>
        <dbReference type="ARBA" id="ARBA00022723"/>
    </source>
</evidence>
<evidence type="ECO:0000256" key="2">
    <source>
        <dbReference type="ARBA" id="ARBA00022679"/>
    </source>
</evidence>
<name>A0A8S2DKP1_9BILA</name>
<evidence type="ECO:0000256" key="1">
    <source>
        <dbReference type="ARBA" id="ARBA00022603"/>
    </source>
</evidence>
<proteinExistence type="predicted"/>
<dbReference type="EMBL" id="CAJNOK010005948">
    <property type="protein sequence ID" value="CAF0988865.1"/>
    <property type="molecule type" value="Genomic_DNA"/>
</dbReference>
<dbReference type="GO" id="GO:0005634">
    <property type="term" value="C:nucleus"/>
    <property type="evidence" value="ECO:0007669"/>
    <property type="project" value="TreeGrafter"/>
</dbReference>
<dbReference type="EMBL" id="CAJOBA010005955">
    <property type="protein sequence ID" value="CAF3759005.1"/>
    <property type="molecule type" value="Genomic_DNA"/>
</dbReference>
<evidence type="ECO:0000256" key="5">
    <source>
        <dbReference type="ARBA" id="ARBA00022771"/>
    </source>
</evidence>
<feature type="non-terminal residue" evidence="9">
    <location>
        <position position="1"/>
    </location>
</feature>
<dbReference type="InterPro" id="IPR011990">
    <property type="entry name" value="TPR-like_helical_dom_sf"/>
</dbReference>
<evidence type="ECO:0000256" key="6">
    <source>
        <dbReference type="ARBA" id="ARBA00022833"/>
    </source>
</evidence>
<evidence type="ECO:0000256" key="3">
    <source>
        <dbReference type="ARBA" id="ARBA00022691"/>
    </source>
</evidence>
<dbReference type="Proteomes" id="UP000682733">
    <property type="component" value="Unassembled WGS sequence"/>
</dbReference>
<keyword evidence="4" id="KW-0479">Metal-binding</keyword>
<dbReference type="Gene3D" id="1.10.220.160">
    <property type="match status" value="1"/>
</dbReference>
<dbReference type="InterPro" id="IPR046341">
    <property type="entry name" value="SET_dom_sf"/>
</dbReference>
<keyword evidence="2" id="KW-0808">Transferase</keyword>
<dbReference type="PANTHER" id="PTHR46165:SF7">
    <property type="entry name" value="SET AND MYND DOMAIN-CONTAINING PROTEIN 4"/>
    <property type="match status" value="1"/>
</dbReference>
<dbReference type="GO" id="GO:0005737">
    <property type="term" value="C:cytoplasm"/>
    <property type="evidence" value="ECO:0007669"/>
    <property type="project" value="TreeGrafter"/>
</dbReference>
<keyword evidence="3" id="KW-0949">S-adenosyl-L-methionine</keyword>
<dbReference type="Proteomes" id="UP000677228">
    <property type="component" value="Unassembled WGS sequence"/>
</dbReference>
<keyword evidence="5 7" id="KW-0863">Zinc-finger</keyword>
<dbReference type="GO" id="GO:0042826">
    <property type="term" value="F:histone deacetylase binding"/>
    <property type="evidence" value="ECO:0007669"/>
    <property type="project" value="TreeGrafter"/>
</dbReference>
<dbReference type="InterPro" id="IPR002893">
    <property type="entry name" value="Znf_MYND"/>
</dbReference>
<accession>A0A8S2DKP1</accession>
<organism evidence="9 11">
    <name type="scientific">Didymodactylos carnosus</name>
    <dbReference type="NCBI Taxonomy" id="1234261"/>
    <lineage>
        <taxon>Eukaryota</taxon>
        <taxon>Metazoa</taxon>
        <taxon>Spiralia</taxon>
        <taxon>Gnathifera</taxon>
        <taxon>Rotifera</taxon>
        <taxon>Eurotatoria</taxon>
        <taxon>Bdelloidea</taxon>
        <taxon>Philodinida</taxon>
        <taxon>Philodinidae</taxon>
        <taxon>Didymodactylos</taxon>
    </lineage>
</organism>
<dbReference type="InterPro" id="IPR052097">
    <property type="entry name" value="SET-MYND_domain_protein"/>
</dbReference>
<keyword evidence="6" id="KW-0862">Zinc</keyword>
<keyword evidence="1" id="KW-0489">Methyltransferase</keyword>
<dbReference type="SUPFAM" id="SSF144232">
    <property type="entry name" value="HIT/MYND zinc finger-like"/>
    <property type="match status" value="1"/>
</dbReference>
<dbReference type="AlphaFoldDB" id="A0A8S2DKP1"/>
<sequence>MYFYEQFCQEYLHTTSDKTDFNRPFSHCKNDYDRVEVLLKNNEYINFIIKLCSNIVNNYDKKCSIKAVEQRKLGNIHFSKDQFQQSLTYYNQSILYATHNSEEIRLAYGNRSASLFHLNKFQLAIDDILLALENGEDDEKRKQRLNERLNNCRQKLLINSSSSLTLNDKPKEDLSLELEKNIIELNSHSNSKYPSFDNTVDIRISKDKGRYVACAHSSSDMKPGKIVMIEKPYASVLLTPYFETHCSHCLYRLYTIWYPCRKCITVRYCSTECEQTAWTTYHQYECCLISLILKLEKMQFLGLRVMTKTKWQFFQERKDEFMNYLKYSVKIVSEKMYEWNQYENILQLESHSNDRDLNDLLQRTIIACIIGYALSKTNYFLSDSMDNCNDNTIVDENLIYLCSLLARHLQSLPCNAHEISEYIEIPSQPLSSHTIELGAGIYCSLSLFNHSCDPAVIRNFIGDTVLVRLLKTVESNDELSDNYGQIYAISRKKERQTNLYDQYYFKCSCTPCIQDWVIYDQLPDEPRFRQNVSKNEFDDQLTLQLNASLPPRSDFIQFKYIPQVLNYGDYCTILYRCSTNRLITLEILIDTVRQTNFRVFRRHWFCKPHKTVQIQYVKLNYSPLLAFSPDQLNSVSLPVTHGFIRLMLFHLNSLSTRHENYALLKQVHLVKFLSPYERPSFTLKVCPTWLLNMELQKRNLLILKCTIEQEVVDVINYPLVLTGKIYGKHFTMSQYNNYNLNLEHYHLTMRP</sequence>
<dbReference type="CDD" id="cd10536">
    <property type="entry name" value="SET_SMYD4"/>
    <property type="match status" value="1"/>
</dbReference>
<evidence type="ECO:0000259" key="8">
    <source>
        <dbReference type="PROSITE" id="PS50865"/>
    </source>
</evidence>
<evidence type="ECO:0000256" key="7">
    <source>
        <dbReference type="PROSITE-ProRule" id="PRU00134"/>
    </source>
</evidence>
<dbReference type="InterPro" id="IPR044421">
    <property type="entry name" value="SMYD4_SET"/>
</dbReference>
<comment type="caution">
    <text evidence="9">The sequence shown here is derived from an EMBL/GenBank/DDBJ whole genome shotgun (WGS) entry which is preliminary data.</text>
</comment>
<dbReference type="InterPro" id="IPR019734">
    <property type="entry name" value="TPR_rpt"/>
</dbReference>
<evidence type="ECO:0000313" key="10">
    <source>
        <dbReference type="EMBL" id="CAF3759005.1"/>
    </source>
</evidence>
<dbReference type="SMART" id="SM00028">
    <property type="entry name" value="TPR"/>
    <property type="match status" value="2"/>
</dbReference>
<dbReference type="Gene3D" id="2.170.270.10">
    <property type="entry name" value="SET domain"/>
    <property type="match status" value="1"/>
</dbReference>
<dbReference type="GO" id="GO:0008270">
    <property type="term" value="F:zinc ion binding"/>
    <property type="evidence" value="ECO:0007669"/>
    <property type="project" value="UniProtKB-KW"/>
</dbReference>
<dbReference type="SUPFAM" id="SSF48452">
    <property type="entry name" value="TPR-like"/>
    <property type="match status" value="1"/>
</dbReference>
<evidence type="ECO:0000313" key="9">
    <source>
        <dbReference type="EMBL" id="CAF0988865.1"/>
    </source>
</evidence>
<dbReference type="PROSITE" id="PS50865">
    <property type="entry name" value="ZF_MYND_2"/>
    <property type="match status" value="1"/>
</dbReference>
<dbReference type="GO" id="GO:0008168">
    <property type="term" value="F:methyltransferase activity"/>
    <property type="evidence" value="ECO:0007669"/>
    <property type="project" value="UniProtKB-KW"/>
</dbReference>
<dbReference type="GO" id="GO:0032259">
    <property type="term" value="P:methylation"/>
    <property type="evidence" value="ECO:0007669"/>
    <property type="project" value="UniProtKB-KW"/>
</dbReference>
<gene>
    <name evidence="9" type="ORF">OVA965_LOCUS13968</name>
    <name evidence="10" type="ORF">TMI583_LOCUS13971</name>
</gene>
<protein>
    <recommendedName>
        <fullName evidence="8">MYND-type domain-containing protein</fullName>
    </recommendedName>
</protein>
<evidence type="ECO:0000313" key="11">
    <source>
        <dbReference type="Proteomes" id="UP000677228"/>
    </source>
</evidence>
<reference evidence="9" key="1">
    <citation type="submission" date="2021-02" db="EMBL/GenBank/DDBJ databases">
        <authorList>
            <person name="Nowell W R."/>
        </authorList>
    </citation>
    <scope>NUCLEOTIDE SEQUENCE</scope>
</reference>